<evidence type="ECO:0000313" key="2">
    <source>
        <dbReference type="Proteomes" id="UP000016931"/>
    </source>
</evidence>
<name>M3C4A5_SPHMS</name>
<dbReference type="GeneID" id="27900230"/>
<feature type="non-terminal residue" evidence="1">
    <location>
        <position position="57"/>
    </location>
</feature>
<gene>
    <name evidence="1" type="ORF">SEPMUDRAFT_14514</name>
</gene>
<dbReference type="EMBL" id="KB456261">
    <property type="protein sequence ID" value="EMF15106.1"/>
    <property type="molecule type" value="Genomic_DNA"/>
</dbReference>
<proteinExistence type="predicted"/>
<dbReference type="AlphaFoldDB" id="M3C4A5"/>
<evidence type="ECO:0000313" key="1">
    <source>
        <dbReference type="EMBL" id="EMF15106.1"/>
    </source>
</evidence>
<protein>
    <submittedName>
        <fullName evidence="1">Uncharacterized protein</fullName>
    </submittedName>
</protein>
<dbReference type="Proteomes" id="UP000016931">
    <property type="component" value="Unassembled WGS sequence"/>
</dbReference>
<dbReference type="OrthoDB" id="5022336at2759"/>
<organism evidence="1 2">
    <name type="scientific">Sphaerulina musiva (strain SO2202)</name>
    <name type="common">Poplar stem canker fungus</name>
    <name type="synonym">Septoria musiva</name>
    <dbReference type="NCBI Taxonomy" id="692275"/>
    <lineage>
        <taxon>Eukaryota</taxon>
        <taxon>Fungi</taxon>
        <taxon>Dikarya</taxon>
        <taxon>Ascomycota</taxon>
        <taxon>Pezizomycotina</taxon>
        <taxon>Dothideomycetes</taxon>
        <taxon>Dothideomycetidae</taxon>
        <taxon>Mycosphaerellales</taxon>
        <taxon>Mycosphaerellaceae</taxon>
        <taxon>Sphaerulina</taxon>
    </lineage>
</organism>
<dbReference type="RefSeq" id="XP_016763227.1">
    <property type="nucleotide sequence ID" value="XM_016903093.1"/>
</dbReference>
<sequence length="57" mass="7017">IVRSLIYTILGTRLDLVFSMLIASRYYLNLLKKYYEQIKRILRYVLEILETRLEYSR</sequence>
<accession>M3C4A5</accession>
<feature type="non-terminal residue" evidence="1">
    <location>
        <position position="1"/>
    </location>
</feature>
<dbReference type="HOGENOM" id="CLU_211837_0_0_1"/>
<reference evidence="1 2" key="1">
    <citation type="journal article" date="2012" name="PLoS Pathog.">
        <title>Diverse lifestyles and strategies of plant pathogenesis encoded in the genomes of eighteen Dothideomycetes fungi.</title>
        <authorList>
            <person name="Ohm R.A."/>
            <person name="Feau N."/>
            <person name="Henrissat B."/>
            <person name="Schoch C.L."/>
            <person name="Horwitz B.A."/>
            <person name="Barry K.W."/>
            <person name="Condon B.J."/>
            <person name="Copeland A.C."/>
            <person name="Dhillon B."/>
            <person name="Glaser F."/>
            <person name="Hesse C.N."/>
            <person name="Kosti I."/>
            <person name="LaButti K."/>
            <person name="Lindquist E.A."/>
            <person name="Lucas S."/>
            <person name="Salamov A.A."/>
            <person name="Bradshaw R.E."/>
            <person name="Ciuffetti L."/>
            <person name="Hamelin R.C."/>
            <person name="Kema G.H.J."/>
            <person name="Lawrence C."/>
            <person name="Scott J.A."/>
            <person name="Spatafora J.W."/>
            <person name="Turgeon B.G."/>
            <person name="de Wit P.J.G.M."/>
            <person name="Zhong S."/>
            <person name="Goodwin S.B."/>
            <person name="Grigoriev I.V."/>
        </authorList>
    </citation>
    <scope>NUCLEOTIDE SEQUENCE [LARGE SCALE GENOMIC DNA]</scope>
    <source>
        <strain evidence="1 2">SO2202</strain>
    </source>
</reference>
<keyword evidence="2" id="KW-1185">Reference proteome</keyword>